<name>A0A849C903_9NOCA</name>
<sequence>MALFQADIDQINALAKTLGEVAAQIDAIDVRTAAQSIAAALPGTPLGAACAQATEYTEGAWWRVSQRVEQVSTAMTAVAADVAATDDTFRHRLDGLDFRTGGR</sequence>
<evidence type="ECO:0000313" key="1">
    <source>
        <dbReference type="EMBL" id="NNH75293.1"/>
    </source>
</evidence>
<keyword evidence="2" id="KW-1185">Reference proteome</keyword>
<gene>
    <name evidence="1" type="ORF">HLB23_36505</name>
</gene>
<dbReference type="Proteomes" id="UP000586827">
    <property type="component" value="Unassembled WGS sequence"/>
</dbReference>
<reference evidence="1 2" key="1">
    <citation type="submission" date="2020-05" db="EMBL/GenBank/DDBJ databases">
        <title>MicrobeNet Type strains.</title>
        <authorList>
            <person name="Nicholson A.C."/>
        </authorList>
    </citation>
    <scope>NUCLEOTIDE SEQUENCE [LARGE SCALE GENOMIC DNA]</scope>
    <source>
        <strain evidence="1 2">JCM 3224</strain>
    </source>
</reference>
<dbReference type="EMBL" id="JABELX010000020">
    <property type="protein sequence ID" value="NNH75293.1"/>
    <property type="molecule type" value="Genomic_DNA"/>
</dbReference>
<dbReference type="AlphaFoldDB" id="A0A849C903"/>
<accession>A0A849C903</accession>
<protein>
    <submittedName>
        <fullName evidence="1">Uncharacterized protein</fullName>
    </submittedName>
</protein>
<comment type="caution">
    <text evidence="1">The sequence shown here is derived from an EMBL/GenBank/DDBJ whole genome shotgun (WGS) entry which is preliminary data.</text>
</comment>
<organism evidence="1 2">
    <name type="scientific">Nocardia uniformis</name>
    <dbReference type="NCBI Taxonomy" id="53432"/>
    <lineage>
        <taxon>Bacteria</taxon>
        <taxon>Bacillati</taxon>
        <taxon>Actinomycetota</taxon>
        <taxon>Actinomycetes</taxon>
        <taxon>Mycobacteriales</taxon>
        <taxon>Nocardiaceae</taxon>
        <taxon>Nocardia</taxon>
    </lineage>
</organism>
<dbReference type="RefSeq" id="WP_067528374.1">
    <property type="nucleotide sequence ID" value="NZ_JABELX010000020.1"/>
</dbReference>
<evidence type="ECO:0000313" key="2">
    <source>
        <dbReference type="Proteomes" id="UP000586827"/>
    </source>
</evidence>
<proteinExistence type="predicted"/>